<dbReference type="Proteomes" id="UP001597368">
    <property type="component" value="Unassembled WGS sequence"/>
</dbReference>
<sequence>MKPAPFAYHAPTCTEDAVALLAEHGDQARLLAGGQTLMPLMASRKVRGGHLIDLNRVPELSFVSRTDRLRIGALTRLRQLENDPAVRSAAPLLSRATALAGPVQVRNRATVGGALAYADPAAELPAVAVALGARVELRGSRVRSVPAEDFFLGAHQTALSGAEVLAAVEFPPSDSACAIEKISPRPGLALAGAVAVLGGDTCRLVLFGVAPTPVRPAAAEAALARGAPPDEVADAAVAGLDPHGTGAASRHVLARGAVARVVATVRNGVTHG</sequence>
<dbReference type="PANTHER" id="PTHR42659:SF2">
    <property type="entry name" value="XANTHINE DEHYDROGENASE SUBUNIT C-RELATED"/>
    <property type="match status" value="1"/>
</dbReference>
<dbReference type="InterPro" id="IPR002346">
    <property type="entry name" value="Mopterin_DH_FAD-bd"/>
</dbReference>
<dbReference type="PANTHER" id="PTHR42659">
    <property type="entry name" value="XANTHINE DEHYDROGENASE SUBUNIT C-RELATED"/>
    <property type="match status" value="1"/>
</dbReference>
<keyword evidence="6" id="KW-1185">Reference proteome</keyword>
<dbReference type="InterPro" id="IPR051312">
    <property type="entry name" value="Diverse_Substr_Oxidored"/>
</dbReference>
<dbReference type="Gene3D" id="3.30.465.10">
    <property type="match status" value="1"/>
</dbReference>
<dbReference type="InterPro" id="IPR016166">
    <property type="entry name" value="FAD-bd_PCMH"/>
</dbReference>
<dbReference type="Gene3D" id="3.30.43.10">
    <property type="entry name" value="Uridine Diphospho-n-acetylenolpyruvylglucosamine Reductase, domain 2"/>
    <property type="match status" value="1"/>
</dbReference>
<keyword evidence="2" id="KW-0274">FAD</keyword>
<dbReference type="InterPro" id="IPR016169">
    <property type="entry name" value="FAD-bd_PCMH_sub2"/>
</dbReference>
<organism evidence="5 6">
    <name type="scientific">Nonomuraea mangrovi</name>
    <dbReference type="NCBI Taxonomy" id="2316207"/>
    <lineage>
        <taxon>Bacteria</taxon>
        <taxon>Bacillati</taxon>
        <taxon>Actinomycetota</taxon>
        <taxon>Actinomycetes</taxon>
        <taxon>Streptosporangiales</taxon>
        <taxon>Streptosporangiaceae</taxon>
        <taxon>Nonomuraea</taxon>
    </lineage>
</organism>
<comment type="caution">
    <text evidence="5">The sequence shown here is derived from an EMBL/GenBank/DDBJ whole genome shotgun (WGS) entry which is preliminary data.</text>
</comment>
<dbReference type="SUPFAM" id="SSF55447">
    <property type="entry name" value="CO dehydrogenase flavoprotein C-terminal domain-like"/>
    <property type="match status" value="1"/>
</dbReference>
<feature type="domain" description="FAD-binding PCMH-type" evidence="4">
    <location>
        <begin position="1"/>
        <end position="175"/>
    </location>
</feature>
<dbReference type="PROSITE" id="PS51387">
    <property type="entry name" value="FAD_PCMH"/>
    <property type="match status" value="1"/>
</dbReference>
<dbReference type="InterPro" id="IPR005107">
    <property type="entry name" value="CO_DH_flav_C"/>
</dbReference>
<evidence type="ECO:0000259" key="4">
    <source>
        <dbReference type="PROSITE" id="PS51387"/>
    </source>
</evidence>
<dbReference type="SMART" id="SM01092">
    <property type="entry name" value="CO_deh_flav_C"/>
    <property type="match status" value="1"/>
</dbReference>
<dbReference type="Gene3D" id="3.30.390.50">
    <property type="entry name" value="CO dehydrogenase flavoprotein, C-terminal domain"/>
    <property type="match status" value="1"/>
</dbReference>
<evidence type="ECO:0000256" key="2">
    <source>
        <dbReference type="ARBA" id="ARBA00022827"/>
    </source>
</evidence>
<name>A0ABW4THB9_9ACTN</name>
<keyword evidence="1" id="KW-0285">Flavoprotein</keyword>
<keyword evidence="3" id="KW-0560">Oxidoreductase</keyword>
<dbReference type="RefSeq" id="WP_379582395.1">
    <property type="nucleotide sequence ID" value="NZ_JBHUFV010000096.1"/>
</dbReference>
<protein>
    <submittedName>
        <fullName evidence="5">FAD binding domain-containing protein</fullName>
    </submittedName>
</protein>
<dbReference type="InterPro" id="IPR036318">
    <property type="entry name" value="FAD-bd_PCMH-like_sf"/>
</dbReference>
<dbReference type="Pfam" id="PF00941">
    <property type="entry name" value="FAD_binding_5"/>
    <property type="match status" value="1"/>
</dbReference>
<dbReference type="InterPro" id="IPR036683">
    <property type="entry name" value="CO_DH_flav_C_dom_sf"/>
</dbReference>
<evidence type="ECO:0000256" key="3">
    <source>
        <dbReference type="ARBA" id="ARBA00023002"/>
    </source>
</evidence>
<dbReference type="EMBL" id="JBHUFV010000096">
    <property type="protein sequence ID" value="MFD1939794.1"/>
    <property type="molecule type" value="Genomic_DNA"/>
</dbReference>
<evidence type="ECO:0000313" key="6">
    <source>
        <dbReference type="Proteomes" id="UP001597368"/>
    </source>
</evidence>
<proteinExistence type="predicted"/>
<dbReference type="InterPro" id="IPR016167">
    <property type="entry name" value="FAD-bd_PCMH_sub1"/>
</dbReference>
<gene>
    <name evidence="5" type="ORF">ACFSKW_50895</name>
</gene>
<reference evidence="6" key="1">
    <citation type="journal article" date="2019" name="Int. J. Syst. Evol. Microbiol.">
        <title>The Global Catalogue of Microorganisms (GCM) 10K type strain sequencing project: providing services to taxonomists for standard genome sequencing and annotation.</title>
        <authorList>
            <consortium name="The Broad Institute Genomics Platform"/>
            <consortium name="The Broad Institute Genome Sequencing Center for Infectious Disease"/>
            <person name="Wu L."/>
            <person name="Ma J."/>
        </authorList>
    </citation>
    <scope>NUCLEOTIDE SEQUENCE [LARGE SCALE GENOMIC DNA]</scope>
    <source>
        <strain evidence="6">ICMP 6774ER</strain>
    </source>
</reference>
<evidence type="ECO:0000313" key="5">
    <source>
        <dbReference type="EMBL" id="MFD1939794.1"/>
    </source>
</evidence>
<accession>A0ABW4THB9</accession>
<dbReference type="SUPFAM" id="SSF56176">
    <property type="entry name" value="FAD-binding/transporter-associated domain-like"/>
    <property type="match status" value="1"/>
</dbReference>
<evidence type="ECO:0000256" key="1">
    <source>
        <dbReference type="ARBA" id="ARBA00022630"/>
    </source>
</evidence>